<accession>A0A1Y2C691</accession>
<feature type="compositionally biased region" description="Polar residues" evidence="3">
    <location>
        <begin position="1"/>
        <end position="36"/>
    </location>
</feature>
<dbReference type="GO" id="GO:0005975">
    <property type="term" value="P:carbohydrate metabolic process"/>
    <property type="evidence" value="ECO:0007669"/>
    <property type="project" value="InterPro"/>
</dbReference>
<reference evidence="6 7" key="1">
    <citation type="submission" date="2016-07" db="EMBL/GenBank/DDBJ databases">
        <title>Pervasive Adenine N6-methylation of Active Genes in Fungi.</title>
        <authorList>
            <consortium name="DOE Joint Genome Institute"/>
            <person name="Mondo S.J."/>
            <person name="Dannebaum R.O."/>
            <person name="Kuo R.C."/>
            <person name="Labutti K."/>
            <person name="Haridas S."/>
            <person name="Kuo A."/>
            <person name="Salamov A."/>
            <person name="Ahrendt S.R."/>
            <person name="Lipzen A."/>
            <person name="Sullivan W."/>
            <person name="Andreopoulos W.B."/>
            <person name="Clum A."/>
            <person name="Lindquist E."/>
            <person name="Daum C."/>
            <person name="Ramamoorthy G.K."/>
            <person name="Gryganskyi A."/>
            <person name="Culley D."/>
            <person name="Magnuson J.K."/>
            <person name="James T.Y."/>
            <person name="O'Malley M.A."/>
            <person name="Stajich J.E."/>
            <person name="Spatafora J.W."/>
            <person name="Visel A."/>
            <person name="Grigoriev I.V."/>
        </authorList>
    </citation>
    <scope>NUCLEOTIDE SEQUENCE [LARGE SCALE GENOMIC DNA]</scope>
    <source>
        <strain evidence="6 7">JEL800</strain>
    </source>
</reference>
<keyword evidence="4" id="KW-0472">Membrane</keyword>
<evidence type="ECO:0000256" key="4">
    <source>
        <dbReference type="SAM" id="Phobius"/>
    </source>
</evidence>
<dbReference type="GO" id="GO:0004568">
    <property type="term" value="F:chitinase activity"/>
    <property type="evidence" value="ECO:0007669"/>
    <property type="project" value="TreeGrafter"/>
</dbReference>
<protein>
    <submittedName>
        <fullName evidence="6">Glycoside hydrolase</fullName>
    </submittedName>
</protein>
<evidence type="ECO:0000259" key="5">
    <source>
        <dbReference type="PROSITE" id="PS51910"/>
    </source>
</evidence>
<feature type="region of interest" description="Disordered" evidence="3">
    <location>
        <begin position="1"/>
        <end position="47"/>
    </location>
</feature>
<gene>
    <name evidence="6" type="ORF">BCR33DRAFT_718250</name>
</gene>
<dbReference type="InterPro" id="IPR001223">
    <property type="entry name" value="Glyco_hydro18_cat"/>
</dbReference>
<sequence length="504" mass="53397">MSFLQAGNANTSGISSSSDTPNMSLDSIQSPANTSGERLMFGNEKKPAAADPAKRKRYIIIAAIVVVIVAIAAGLGGYFGSKKSSNSSSNNSQSSSNDPSAVAKPTLKNALIGYFGQNAVANGIGIVTGLNGRNTSVDNYQRTLAYYCSTGYYNTINIAFLNLFGGGDNHFTITLSSFSAPHYGGNYIYKGFGGETNQPWIVNQYIQMGQDILACQKAGVKVVLSLGGDKVSAYQFASGDGVAYANLFYNVFLEGTAGPVRPFGTGVILDGIELDIEKNDNSVVGTPEMVNFITTLRKLSPKTIIAVVPQCYLGLIGKDENVGTVIEKTSGLISYLIVQYYNNPQCSYPFGFNFDKWKSLYSGSIVVGLAGDWTSAISGGFLEAGPLQAVYDMISSDPQFGGFSVYDVSSSNPPALAYTATNYVSPPQSAYSKTLRTVLDGSRVGSGFPPQGPQQSNINLANRCGGTWVYANSICSLRTCDPALTVTGCAPNEQCFSFLSKTCV</sequence>
<dbReference type="PANTHER" id="PTHR45708:SF49">
    <property type="entry name" value="ENDOCHITINASE"/>
    <property type="match status" value="1"/>
</dbReference>
<name>A0A1Y2C691_9FUNG</name>
<dbReference type="InterPro" id="IPR050542">
    <property type="entry name" value="Glycosyl_Hydrlase18_Chitinase"/>
</dbReference>
<comment type="caution">
    <text evidence="6">The sequence shown here is derived from an EMBL/GenBank/DDBJ whole genome shotgun (WGS) entry which is preliminary data.</text>
</comment>
<dbReference type="Pfam" id="PF00704">
    <property type="entry name" value="Glyco_hydro_18"/>
    <property type="match status" value="1"/>
</dbReference>
<dbReference type="EMBL" id="MCGO01000028">
    <property type="protein sequence ID" value="ORY42558.1"/>
    <property type="molecule type" value="Genomic_DNA"/>
</dbReference>
<feature type="transmembrane region" description="Helical" evidence="4">
    <location>
        <begin position="58"/>
        <end position="79"/>
    </location>
</feature>
<keyword evidence="7" id="KW-1185">Reference proteome</keyword>
<evidence type="ECO:0000313" key="6">
    <source>
        <dbReference type="EMBL" id="ORY42558.1"/>
    </source>
</evidence>
<dbReference type="SUPFAM" id="SSF51445">
    <property type="entry name" value="(Trans)glycosidases"/>
    <property type="match status" value="1"/>
</dbReference>
<dbReference type="OrthoDB" id="6020543at2759"/>
<dbReference type="PROSITE" id="PS51910">
    <property type="entry name" value="GH18_2"/>
    <property type="match status" value="1"/>
</dbReference>
<evidence type="ECO:0000313" key="7">
    <source>
        <dbReference type="Proteomes" id="UP000193642"/>
    </source>
</evidence>
<dbReference type="GO" id="GO:0005576">
    <property type="term" value="C:extracellular region"/>
    <property type="evidence" value="ECO:0007669"/>
    <property type="project" value="TreeGrafter"/>
</dbReference>
<dbReference type="PANTHER" id="PTHR45708">
    <property type="entry name" value="ENDOCHITINASE"/>
    <property type="match status" value="1"/>
</dbReference>
<dbReference type="AlphaFoldDB" id="A0A1Y2C691"/>
<keyword evidence="4" id="KW-1133">Transmembrane helix</keyword>
<evidence type="ECO:0000256" key="1">
    <source>
        <dbReference type="ARBA" id="ARBA00022801"/>
    </source>
</evidence>
<keyword evidence="1 6" id="KW-0378">Hydrolase</keyword>
<evidence type="ECO:0000256" key="3">
    <source>
        <dbReference type="SAM" id="MobiDB-lite"/>
    </source>
</evidence>
<dbReference type="InterPro" id="IPR017853">
    <property type="entry name" value="GH"/>
</dbReference>
<dbReference type="Gene3D" id="3.20.20.80">
    <property type="entry name" value="Glycosidases"/>
    <property type="match status" value="1"/>
</dbReference>
<evidence type="ECO:0000256" key="2">
    <source>
        <dbReference type="ARBA" id="ARBA00023295"/>
    </source>
</evidence>
<feature type="domain" description="GH18" evidence="5">
    <location>
        <begin position="109"/>
        <end position="438"/>
    </location>
</feature>
<dbReference type="Proteomes" id="UP000193642">
    <property type="component" value="Unassembled WGS sequence"/>
</dbReference>
<keyword evidence="2" id="KW-0326">Glycosidase</keyword>
<proteinExistence type="predicted"/>
<organism evidence="6 7">
    <name type="scientific">Rhizoclosmatium globosum</name>
    <dbReference type="NCBI Taxonomy" id="329046"/>
    <lineage>
        <taxon>Eukaryota</taxon>
        <taxon>Fungi</taxon>
        <taxon>Fungi incertae sedis</taxon>
        <taxon>Chytridiomycota</taxon>
        <taxon>Chytridiomycota incertae sedis</taxon>
        <taxon>Chytridiomycetes</taxon>
        <taxon>Chytridiales</taxon>
        <taxon>Chytriomycetaceae</taxon>
        <taxon>Rhizoclosmatium</taxon>
    </lineage>
</organism>
<keyword evidence="4" id="KW-0812">Transmembrane</keyword>